<evidence type="ECO:0000256" key="2">
    <source>
        <dbReference type="ARBA" id="ARBA00022900"/>
    </source>
</evidence>
<evidence type="ECO:0000256" key="1">
    <source>
        <dbReference type="ARBA" id="ARBA00022690"/>
    </source>
</evidence>
<accession>A0A8S1CIF1</accession>
<dbReference type="PANTHER" id="PTHR11461:SF357">
    <property type="entry name" value="SERINE PROTEASE INHIBITOR 27A"/>
    <property type="match status" value="1"/>
</dbReference>
<evidence type="ECO:0000259" key="5">
    <source>
        <dbReference type="SMART" id="SM00093"/>
    </source>
</evidence>
<dbReference type="EMBL" id="CADEPI010000043">
    <property type="protein sequence ID" value="CAB3369129.1"/>
    <property type="molecule type" value="Genomic_DNA"/>
</dbReference>
<dbReference type="GO" id="GO:0005615">
    <property type="term" value="C:extracellular space"/>
    <property type="evidence" value="ECO:0007669"/>
    <property type="project" value="InterPro"/>
</dbReference>
<evidence type="ECO:0000256" key="3">
    <source>
        <dbReference type="RuleBase" id="RU000411"/>
    </source>
</evidence>
<dbReference type="GO" id="GO:0004867">
    <property type="term" value="F:serine-type endopeptidase inhibitor activity"/>
    <property type="evidence" value="ECO:0007669"/>
    <property type="project" value="UniProtKB-KW"/>
</dbReference>
<sequence length="493" mass="54573">MRLAGCFLGVILVASFATTFALDDNETDTSVVPFKQGIRFDDFDLRFCKALYKSRPGNVAVSPVSVKLLLAMIYEAAAGESAREIQTALNLGGNLECRNKFRAIVNSLVTDAEGKCELKLSSRLFIDPKASYSSGYRRVLYTHFNAEIQQANFSFPLEAAEIINSWACNATNEKVQQLINKNDPNLSSMLVVLANTLFFRGAWETPFNPDSTAKEDFHKLDGTTVRVDLMRTKGEFFFTKDEECGFKLVRMPYQGGKYSLYLILPIEKNGLLQLVEELTPEGIREAIMKMQKADVTLALPKFSVKQKTDIKSILAEMGITKIFSQSEAELPKLSRGNNLHVSKLVHEAGLDVDETGSTAYAATQAQLTPKMQTSSEMFVVNRPFLLFIKDDTTETVVFAAKIDDPLSGGASEEDVPEARALTAPLQEKPASIYPPNFFPSTLNETMMLMGKLNSSGALEATQQQDREGRESSVIMRIPPKGSKNTSTRLITEN</sequence>
<dbReference type="SUPFAM" id="SSF56574">
    <property type="entry name" value="Serpins"/>
    <property type="match status" value="1"/>
</dbReference>
<dbReference type="InterPro" id="IPR023795">
    <property type="entry name" value="Serpin_CS"/>
</dbReference>
<proteinExistence type="inferred from homology"/>
<feature type="signal peptide" evidence="4">
    <location>
        <begin position="1"/>
        <end position="21"/>
    </location>
</feature>
<keyword evidence="2" id="KW-0722">Serine protease inhibitor</keyword>
<dbReference type="PANTHER" id="PTHR11461">
    <property type="entry name" value="SERINE PROTEASE INHIBITOR, SERPIN"/>
    <property type="match status" value="1"/>
</dbReference>
<dbReference type="SMART" id="SM00093">
    <property type="entry name" value="SERPIN"/>
    <property type="match status" value="1"/>
</dbReference>
<dbReference type="AlphaFoldDB" id="A0A8S1CIF1"/>
<keyword evidence="4" id="KW-0732">Signal</keyword>
<dbReference type="OrthoDB" id="671595at2759"/>
<evidence type="ECO:0000256" key="4">
    <source>
        <dbReference type="SAM" id="SignalP"/>
    </source>
</evidence>
<gene>
    <name evidence="6" type="ORF">CLODIP_2_CD07326</name>
</gene>
<dbReference type="InterPro" id="IPR042178">
    <property type="entry name" value="Serpin_sf_1"/>
</dbReference>
<keyword evidence="7" id="KW-1185">Reference proteome</keyword>
<feature type="chain" id="PRO_5035810049" description="Serpin domain-containing protein" evidence="4">
    <location>
        <begin position="22"/>
        <end position="493"/>
    </location>
</feature>
<dbReference type="Proteomes" id="UP000494165">
    <property type="component" value="Unassembled WGS sequence"/>
</dbReference>
<dbReference type="Pfam" id="PF00079">
    <property type="entry name" value="Serpin"/>
    <property type="match status" value="1"/>
</dbReference>
<dbReference type="Gene3D" id="3.30.497.10">
    <property type="entry name" value="Antithrombin, subunit I, domain 2"/>
    <property type="match status" value="1"/>
</dbReference>
<organism evidence="6 7">
    <name type="scientific">Cloeon dipterum</name>
    <dbReference type="NCBI Taxonomy" id="197152"/>
    <lineage>
        <taxon>Eukaryota</taxon>
        <taxon>Metazoa</taxon>
        <taxon>Ecdysozoa</taxon>
        <taxon>Arthropoda</taxon>
        <taxon>Hexapoda</taxon>
        <taxon>Insecta</taxon>
        <taxon>Pterygota</taxon>
        <taxon>Palaeoptera</taxon>
        <taxon>Ephemeroptera</taxon>
        <taxon>Pisciforma</taxon>
        <taxon>Baetidae</taxon>
        <taxon>Cloeon</taxon>
    </lineage>
</organism>
<dbReference type="InterPro" id="IPR036186">
    <property type="entry name" value="Serpin_sf"/>
</dbReference>
<evidence type="ECO:0000313" key="7">
    <source>
        <dbReference type="Proteomes" id="UP000494165"/>
    </source>
</evidence>
<dbReference type="PROSITE" id="PS00284">
    <property type="entry name" value="SERPIN"/>
    <property type="match status" value="1"/>
</dbReference>
<reference evidence="6 7" key="1">
    <citation type="submission" date="2020-04" db="EMBL/GenBank/DDBJ databases">
        <authorList>
            <person name="Alioto T."/>
            <person name="Alioto T."/>
            <person name="Gomez Garrido J."/>
        </authorList>
    </citation>
    <scope>NUCLEOTIDE SEQUENCE [LARGE SCALE GENOMIC DNA]</scope>
</reference>
<keyword evidence="1" id="KW-0646">Protease inhibitor</keyword>
<dbReference type="InterPro" id="IPR023796">
    <property type="entry name" value="Serpin_dom"/>
</dbReference>
<feature type="domain" description="Serpin" evidence="5">
    <location>
        <begin position="45"/>
        <end position="405"/>
    </location>
</feature>
<dbReference type="InterPro" id="IPR042185">
    <property type="entry name" value="Serpin_sf_2"/>
</dbReference>
<comment type="similarity">
    <text evidence="3">Belongs to the serpin family.</text>
</comment>
<dbReference type="Gene3D" id="2.30.39.10">
    <property type="entry name" value="Alpha-1-antitrypsin, domain 1"/>
    <property type="match status" value="1"/>
</dbReference>
<comment type="caution">
    <text evidence="6">The sequence shown here is derived from an EMBL/GenBank/DDBJ whole genome shotgun (WGS) entry which is preliminary data.</text>
</comment>
<evidence type="ECO:0000313" key="6">
    <source>
        <dbReference type="EMBL" id="CAB3369129.1"/>
    </source>
</evidence>
<protein>
    <recommendedName>
        <fullName evidence="5">Serpin domain-containing protein</fullName>
    </recommendedName>
</protein>
<name>A0A8S1CIF1_9INSE</name>
<dbReference type="InterPro" id="IPR000215">
    <property type="entry name" value="Serpin_fam"/>
</dbReference>